<dbReference type="GO" id="GO:0003677">
    <property type="term" value="F:DNA binding"/>
    <property type="evidence" value="ECO:0007669"/>
    <property type="project" value="UniProtKB-KW"/>
</dbReference>
<dbReference type="PROSITE" id="PS50930">
    <property type="entry name" value="HTH_LYTTR"/>
    <property type="match status" value="1"/>
</dbReference>
<dbReference type="Pfam" id="PF00072">
    <property type="entry name" value="Response_reg"/>
    <property type="match status" value="1"/>
</dbReference>
<dbReference type="SUPFAM" id="SSF52172">
    <property type="entry name" value="CheY-like"/>
    <property type="match status" value="1"/>
</dbReference>
<protein>
    <recommendedName>
        <fullName evidence="1">Stage 0 sporulation protein A homolog</fullName>
    </recommendedName>
</protein>
<evidence type="ECO:0000259" key="4">
    <source>
        <dbReference type="PROSITE" id="PS50110"/>
    </source>
</evidence>
<evidence type="ECO:0000313" key="6">
    <source>
        <dbReference type="EMBL" id="MCU6696929.1"/>
    </source>
</evidence>
<evidence type="ECO:0000256" key="3">
    <source>
        <dbReference type="PROSITE-ProRule" id="PRU00169"/>
    </source>
</evidence>
<dbReference type="InterPro" id="IPR007492">
    <property type="entry name" value="LytTR_DNA-bd_dom"/>
</dbReference>
<dbReference type="PANTHER" id="PTHR37299:SF1">
    <property type="entry name" value="STAGE 0 SPORULATION PROTEIN A HOMOLOG"/>
    <property type="match status" value="1"/>
</dbReference>
<dbReference type="PROSITE" id="PS50110">
    <property type="entry name" value="RESPONSE_REGULATORY"/>
    <property type="match status" value="1"/>
</dbReference>
<dbReference type="SMART" id="SM00448">
    <property type="entry name" value="REC"/>
    <property type="match status" value="1"/>
</dbReference>
<dbReference type="Proteomes" id="UP001652461">
    <property type="component" value="Unassembled WGS sequence"/>
</dbReference>
<sequence>MIKIAICDDETAFLTELCAMLRSWAASRELVLQLFPFTNGDKLIAACEESPADLVILDIMMPFPGGMDTAKALRQKESHVPLIFLTSSPEFALESYEVRAFWYLLKPVSEERLFSVLDQWLTSMQASLRHFAARTISGYQNIYLRDVEYLEARNKLVAVVFRDGSVLEIKEPFHRCEEFFTPKKGFYKCHRSYLVALNCVETFSKAELRTKSGARIPISRDNGVAFKDAYFAYMFPER</sequence>
<feature type="domain" description="HTH LytTR-type" evidence="5">
    <location>
        <begin position="144"/>
        <end position="232"/>
    </location>
</feature>
<evidence type="ECO:0000313" key="7">
    <source>
        <dbReference type="Proteomes" id="UP001652461"/>
    </source>
</evidence>
<dbReference type="InterPro" id="IPR001789">
    <property type="entry name" value="Sig_transdc_resp-reg_receiver"/>
</dbReference>
<dbReference type="InterPro" id="IPR046947">
    <property type="entry name" value="LytR-like"/>
</dbReference>
<evidence type="ECO:0000259" key="5">
    <source>
        <dbReference type="PROSITE" id="PS50930"/>
    </source>
</evidence>
<gene>
    <name evidence="6" type="ORF">OCV63_08470</name>
</gene>
<proteinExistence type="predicted"/>
<accession>A0ABT2RX82</accession>
<dbReference type="InterPro" id="IPR011006">
    <property type="entry name" value="CheY-like_superfamily"/>
</dbReference>
<dbReference type="PANTHER" id="PTHR37299">
    <property type="entry name" value="TRANSCRIPTIONAL REGULATOR-RELATED"/>
    <property type="match status" value="1"/>
</dbReference>
<keyword evidence="3" id="KW-0597">Phosphoprotein</keyword>
<dbReference type="Gene3D" id="2.40.50.1020">
    <property type="entry name" value="LytTr DNA-binding domain"/>
    <property type="match status" value="1"/>
</dbReference>
<dbReference type="EMBL" id="JAOQKC010000009">
    <property type="protein sequence ID" value="MCU6696929.1"/>
    <property type="molecule type" value="Genomic_DNA"/>
</dbReference>
<feature type="domain" description="Response regulatory" evidence="4">
    <location>
        <begin position="3"/>
        <end position="121"/>
    </location>
</feature>
<dbReference type="Pfam" id="PF04397">
    <property type="entry name" value="LytTR"/>
    <property type="match status" value="1"/>
</dbReference>
<evidence type="ECO:0000256" key="1">
    <source>
        <dbReference type="ARBA" id="ARBA00018672"/>
    </source>
</evidence>
<name>A0ABT2RX82_9FIRM</name>
<dbReference type="RefSeq" id="WP_158363405.1">
    <property type="nucleotide sequence ID" value="NZ_JAOQKC010000009.1"/>
</dbReference>
<dbReference type="Gene3D" id="3.40.50.2300">
    <property type="match status" value="1"/>
</dbReference>
<organism evidence="6 7">
    <name type="scientific">Laedolimicola ammoniilytica</name>
    <dbReference type="NCBI Taxonomy" id="2981771"/>
    <lineage>
        <taxon>Bacteria</taxon>
        <taxon>Bacillati</taxon>
        <taxon>Bacillota</taxon>
        <taxon>Clostridia</taxon>
        <taxon>Lachnospirales</taxon>
        <taxon>Lachnospiraceae</taxon>
        <taxon>Laedolimicola</taxon>
    </lineage>
</organism>
<comment type="caution">
    <text evidence="6">The sequence shown here is derived from an EMBL/GenBank/DDBJ whole genome shotgun (WGS) entry which is preliminary data.</text>
</comment>
<keyword evidence="7" id="KW-1185">Reference proteome</keyword>
<dbReference type="SMART" id="SM00850">
    <property type="entry name" value="LytTR"/>
    <property type="match status" value="1"/>
</dbReference>
<keyword evidence="6" id="KW-0238">DNA-binding</keyword>
<evidence type="ECO:0000256" key="2">
    <source>
        <dbReference type="ARBA" id="ARBA00024867"/>
    </source>
</evidence>
<feature type="modified residue" description="4-aspartylphosphate" evidence="3">
    <location>
        <position position="58"/>
    </location>
</feature>
<comment type="function">
    <text evidence="2">May play the central regulatory role in sporulation. It may be an element of the effector pathway responsible for the activation of sporulation genes in response to nutritional stress. Spo0A may act in concert with spo0H (a sigma factor) to control the expression of some genes that are critical to the sporulation process.</text>
</comment>
<reference evidence="6 7" key="1">
    <citation type="journal article" date="2021" name="ISME Commun">
        <title>Automated analysis of genomic sequences facilitates high-throughput and comprehensive description of bacteria.</title>
        <authorList>
            <person name="Hitch T.C.A."/>
        </authorList>
    </citation>
    <scope>NUCLEOTIDE SEQUENCE [LARGE SCALE GENOMIC DNA]</scope>
    <source>
        <strain evidence="6 7">Sanger_04</strain>
    </source>
</reference>